<dbReference type="Proteomes" id="UP001466893">
    <property type="component" value="Chromosome"/>
</dbReference>
<keyword evidence="13" id="KW-1185">Reference proteome</keyword>
<dbReference type="NCBIfam" id="TIGR02532">
    <property type="entry name" value="IV_pilin_GFxxxE"/>
    <property type="match status" value="1"/>
</dbReference>
<evidence type="ECO:0000313" key="12">
    <source>
        <dbReference type="EMBL" id="WZW00241.1"/>
    </source>
</evidence>
<evidence type="ECO:0000256" key="7">
    <source>
        <dbReference type="ARBA" id="ARBA00022692"/>
    </source>
</evidence>
<keyword evidence="6 10" id="KW-0997">Cell inner membrane</keyword>
<dbReference type="PANTHER" id="PTHR38779:SF2">
    <property type="entry name" value="TYPE II SECRETION SYSTEM PROTEIN I-RELATED"/>
    <property type="match status" value="1"/>
</dbReference>
<dbReference type="Gene3D" id="3.30.1300.30">
    <property type="entry name" value="GSPII I/J protein-like"/>
    <property type="match status" value="1"/>
</dbReference>
<keyword evidence="7 10" id="KW-0812">Transmembrane</keyword>
<evidence type="ECO:0000256" key="8">
    <source>
        <dbReference type="ARBA" id="ARBA00022989"/>
    </source>
</evidence>
<evidence type="ECO:0000256" key="10">
    <source>
        <dbReference type="RuleBase" id="RU368030"/>
    </source>
</evidence>
<dbReference type="InterPro" id="IPR010052">
    <property type="entry name" value="T2SS_protein-GspI"/>
</dbReference>
<keyword evidence="5 10" id="KW-0488">Methylation</keyword>
<feature type="domain" description="Type II secretion system protein GspI C-terminal" evidence="11">
    <location>
        <begin position="46"/>
        <end position="119"/>
    </location>
</feature>
<name>A0ABZ3BA79_9ENTR</name>
<evidence type="ECO:0000256" key="5">
    <source>
        <dbReference type="ARBA" id="ARBA00022481"/>
    </source>
</evidence>
<evidence type="ECO:0000313" key="13">
    <source>
        <dbReference type="Proteomes" id="UP001466893"/>
    </source>
</evidence>
<dbReference type="NCBIfam" id="TIGR01707">
    <property type="entry name" value="gspI"/>
    <property type="match status" value="1"/>
</dbReference>
<evidence type="ECO:0000256" key="4">
    <source>
        <dbReference type="ARBA" id="ARBA00022475"/>
    </source>
</evidence>
<comment type="subunit">
    <text evidence="10">Type II secretion is composed of four main components: the outer membrane complex, the inner membrane complex, the cytoplasmic secretion ATPase and the periplasm-spanning pseudopilus.</text>
</comment>
<comment type="similarity">
    <text evidence="3 10">Belongs to the GSP I family.</text>
</comment>
<reference evidence="12 13" key="1">
    <citation type="submission" date="2024-04" db="EMBL/GenBank/DDBJ databases">
        <title>Kosakonia calanthae sp. nov., a halophilic bacterium isolated from leaves of Calanthe tiplacata.</title>
        <authorList>
            <person name="Wu P."/>
        </authorList>
    </citation>
    <scope>NUCLEOTIDE SEQUENCE [LARGE SCALE GENOMIC DNA]</scope>
    <source>
        <strain evidence="12 13">BYX6</strain>
    </source>
</reference>
<organism evidence="12 13">
    <name type="scientific">Kosakonia calanthes</name>
    <dbReference type="NCBI Taxonomy" id="3139408"/>
    <lineage>
        <taxon>Bacteria</taxon>
        <taxon>Pseudomonadati</taxon>
        <taxon>Pseudomonadota</taxon>
        <taxon>Gammaproteobacteria</taxon>
        <taxon>Enterobacterales</taxon>
        <taxon>Enterobacteriaceae</taxon>
        <taxon>Kosakonia</taxon>
    </lineage>
</organism>
<dbReference type="Pfam" id="PF07963">
    <property type="entry name" value="N_methyl"/>
    <property type="match status" value="1"/>
</dbReference>
<protein>
    <recommendedName>
        <fullName evidence="10">Type II secretion system protein I</fullName>
        <shortName evidence="10">T2SS minor pseudopilin I</shortName>
    </recommendedName>
</protein>
<evidence type="ECO:0000259" key="11">
    <source>
        <dbReference type="Pfam" id="PF02501"/>
    </source>
</evidence>
<comment type="PTM">
    <text evidence="10">Cleaved by prepilin peptidase.</text>
</comment>
<dbReference type="PROSITE" id="PS00409">
    <property type="entry name" value="PROKAR_NTER_METHYL"/>
    <property type="match status" value="1"/>
</dbReference>
<dbReference type="EMBL" id="CP151800">
    <property type="protein sequence ID" value="WZW00241.1"/>
    <property type="molecule type" value="Genomic_DNA"/>
</dbReference>
<evidence type="ECO:0000256" key="3">
    <source>
        <dbReference type="ARBA" id="ARBA00008358"/>
    </source>
</evidence>
<dbReference type="PANTHER" id="PTHR38779">
    <property type="entry name" value="TYPE II SECRETION SYSTEM PROTEIN I-RELATED"/>
    <property type="match status" value="1"/>
</dbReference>
<comment type="function">
    <text evidence="1">Component of the type II secretion system required for the energy-dependent secretion of extracellular factors such as proteases and toxins from the periplasm. Part of the pseudopilus tip complex that is critical for the recognition and binding of secretion substrates.</text>
</comment>
<dbReference type="InterPro" id="IPR003413">
    <property type="entry name" value="T2SS_GspI_C"/>
</dbReference>
<dbReference type="InterPro" id="IPR012902">
    <property type="entry name" value="N_methyl_site"/>
</dbReference>
<dbReference type="RefSeq" id="WP_342325158.1">
    <property type="nucleotide sequence ID" value="NZ_CP151800.1"/>
</dbReference>
<sequence>MPAPQHSRQSGFTLVEVLIALTIASVALAAFLRVSSQTTHNYGLIEQRTLAMMSAENTLAESRLHSPLLPEVTLVDCPQAEQKFVCRVRSDPPQQGLRTVTVEVYVSRSDPSSLLSLQTRLPDAAP</sequence>
<evidence type="ECO:0000256" key="9">
    <source>
        <dbReference type="ARBA" id="ARBA00023136"/>
    </source>
</evidence>
<evidence type="ECO:0000256" key="1">
    <source>
        <dbReference type="ARBA" id="ARBA00003161"/>
    </source>
</evidence>
<keyword evidence="8 10" id="KW-1133">Transmembrane helix</keyword>
<comment type="subcellular location">
    <subcellularLocation>
        <location evidence="2 10">Cell inner membrane</location>
        <topology evidence="2 10">Single-pass membrane protein</topology>
    </subcellularLocation>
</comment>
<accession>A0ABZ3BA79</accession>
<dbReference type="Pfam" id="PF02501">
    <property type="entry name" value="T2SSI"/>
    <property type="match status" value="1"/>
</dbReference>
<evidence type="ECO:0000256" key="2">
    <source>
        <dbReference type="ARBA" id="ARBA00004377"/>
    </source>
</evidence>
<feature type="transmembrane region" description="Helical" evidence="10">
    <location>
        <begin position="12"/>
        <end position="32"/>
    </location>
</feature>
<gene>
    <name evidence="12" type="primary">gspI</name>
    <name evidence="12" type="ORF">AAEY27_10300</name>
</gene>
<evidence type="ECO:0000256" key="6">
    <source>
        <dbReference type="ARBA" id="ARBA00022519"/>
    </source>
</evidence>
<keyword evidence="9 10" id="KW-0472">Membrane</keyword>
<keyword evidence="4" id="KW-1003">Cell membrane</keyword>
<dbReference type="InterPro" id="IPR045584">
    <property type="entry name" value="Pilin-like"/>
</dbReference>
<dbReference type="SUPFAM" id="SSF54523">
    <property type="entry name" value="Pili subunits"/>
    <property type="match status" value="1"/>
</dbReference>
<proteinExistence type="inferred from homology"/>